<keyword evidence="7" id="KW-1185">Reference proteome</keyword>
<dbReference type="Pfam" id="PF08534">
    <property type="entry name" value="Redoxin"/>
    <property type="match status" value="1"/>
</dbReference>
<keyword evidence="3" id="KW-1015">Disulfide bond</keyword>
<evidence type="ECO:0000313" key="7">
    <source>
        <dbReference type="Proteomes" id="UP001224325"/>
    </source>
</evidence>
<evidence type="ECO:0000256" key="3">
    <source>
        <dbReference type="ARBA" id="ARBA00023157"/>
    </source>
</evidence>
<keyword evidence="4" id="KW-0676">Redox-active center</keyword>
<dbReference type="GO" id="GO:0017004">
    <property type="term" value="P:cytochrome complex assembly"/>
    <property type="evidence" value="ECO:0007669"/>
    <property type="project" value="UniProtKB-KW"/>
</dbReference>
<evidence type="ECO:0000313" key="6">
    <source>
        <dbReference type="EMBL" id="XBL12956.1"/>
    </source>
</evidence>
<dbReference type="SUPFAM" id="SSF52833">
    <property type="entry name" value="Thioredoxin-like"/>
    <property type="match status" value="1"/>
</dbReference>
<keyword evidence="2" id="KW-0201">Cytochrome c-type biogenesis</keyword>
<dbReference type="InterPro" id="IPR013740">
    <property type="entry name" value="Redoxin"/>
</dbReference>
<sequence>MPLDATISNGNMGVRVHFIYHPGDSIHLEFEAQEKQLSFLKAVKFSGDGAKTNNQIVEFQILREENNLGYEAINESESIKKRLEDFLVEISLLKERQLNTYKTFVEKQHPTNEAKNWTALFALETYYYFLDKYSWNNENLPNDYFDYTKEILPLTLNKLICWKVMENRIMQYNKSILFPKFREQYPEIDLISSITDKIATTDALFIKLVSNHSSNNLLNQLVYSGLYKELISNNMLDSYQRNKVVLETKISEPFIKKSLQETFEKATNNLKSPKEKTTALLQKMKGSPIEETFSKILEDNKGKVIYLDIWGTTCPPCIKEMPASKLLISKFKQQDIAFVYMCIYGNENRWKELLSEFKLDGGQQYRVDDMQRQSLQDLMEFNAIPYYILIDKNGHIVDRGLHLSPSMKYTEDKINELTNE</sequence>
<dbReference type="CDD" id="cd02966">
    <property type="entry name" value="TlpA_like_family"/>
    <property type="match status" value="1"/>
</dbReference>
<proteinExistence type="predicted"/>
<dbReference type="PROSITE" id="PS51352">
    <property type="entry name" value="THIOREDOXIN_2"/>
    <property type="match status" value="1"/>
</dbReference>
<dbReference type="EMBL" id="CP155618">
    <property type="protein sequence ID" value="XBL12956.1"/>
    <property type="molecule type" value="Genomic_DNA"/>
</dbReference>
<dbReference type="GO" id="GO:0016491">
    <property type="term" value="F:oxidoreductase activity"/>
    <property type="evidence" value="ECO:0007669"/>
    <property type="project" value="InterPro"/>
</dbReference>
<evidence type="ECO:0000256" key="4">
    <source>
        <dbReference type="ARBA" id="ARBA00023284"/>
    </source>
</evidence>
<dbReference type="AlphaFoldDB" id="A0AAU7EC34"/>
<dbReference type="PANTHER" id="PTHR42852:SF6">
    <property type="entry name" value="THIOL:DISULFIDE INTERCHANGE PROTEIN DSBE"/>
    <property type="match status" value="1"/>
</dbReference>
<dbReference type="PANTHER" id="PTHR42852">
    <property type="entry name" value="THIOL:DISULFIDE INTERCHANGE PROTEIN DSBE"/>
    <property type="match status" value="1"/>
</dbReference>
<feature type="domain" description="Thioredoxin" evidence="5">
    <location>
        <begin position="270"/>
        <end position="419"/>
    </location>
</feature>
<dbReference type="InterPro" id="IPR050553">
    <property type="entry name" value="Thioredoxin_ResA/DsbE_sf"/>
</dbReference>
<evidence type="ECO:0000256" key="2">
    <source>
        <dbReference type="ARBA" id="ARBA00022748"/>
    </source>
</evidence>
<reference evidence="6" key="1">
    <citation type="submission" date="2024-04" db="EMBL/GenBank/DDBJ databases">
        <title>Mariniflexile litorale, isolated from the shallow sediments of the Sea of Japan.</title>
        <authorList>
            <person name="Romanenko L."/>
            <person name="Isaeva M."/>
        </authorList>
    </citation>
    <scope>NUCLEOTIDE SEQUENCE [LARGE SCALE GENOMIC DNA]</scope>
    <source>
        <strain evidence="6">KMM 9835</strain>
    </source>
</reference>
<dbReference type="Proteomes" id="UP001224325">
    <property type="component" value="Chromosome"/>
</dbReference>
<protein>
    <submittedName>
        <fullName evidence="6">TlpA disulfide reductase family protein</fullName>
    </submittedName>
</protein>
<evidence type="ECO:0000259" key="5">
    <source>
        <dbReference type="PROSITE" id="PS51352"/>
    </source>
</evidence>
<dbReference type="RefSeq" id="WP_308993405.1">
    <property type="nucleotide sequence ID" value="NZ_CP155618.1"/>
</dbReference>
<comment type="subcellular location">
    <subcellularLocation>
        <location evidence="1">Cell envelope</location>
    </subcellularLocation>
</comment>
<name>A0AAU7EC34_9FLAO</name>
<evidence type="ECO:0000256" key="1">
    <source>
        <dbReference type="ARBA" id="ARBA00004196"/>
    </source>
</evidence>
<organism evidence="6 7">
    <name type="scientific">Mariniflexile litorale</name>
    <dbReference type="NCBI Taxonomy" id="3045158"/>
    <lineage>
        <taxon>Bacteria</taxon>
        <taxon>Pseudomonadati</taxon>
        <taxon>Bacteroidota</taxon>
        <taxon>Flavobacteriia</taxon>
        <taxon>Flavobacteriales</taxon>
        <taxon>Flavobacteriaceae</taxon>
        <taxon>Mariniflexile</taxon>
    </lineage>
</organism>
<dbReference type="InterPro" id="IPR036249">
    <property type="entry name" value="Thioredoxin-like_sf"/>
</dbReference>
<dbReference type="GO" id="GO:0030313">
    <property type="term" value="C:cell envelope"/>
    <property type="evidence" value="ECO:0007669"/>
    <property type="project" value="UniProtKB-SubCell"/>
</dbReference>
<accession>A0AAU7EC34</accession>
<dbReference type="InterPro" id="IPR013766">
    <property type="entry name" value="Thioredoxin_domain"/>
</dbReference>
<gene>
    <name evidence="6" type="ORF">QLS71_011510</name>
</gene>
<dbReference type="KEGG" id="mlil:QLS71_011510"/>
<dbReference type="Gene3D" id="3.40.30.10">
    <property type="entry name" value="Glutaredoxin"/>
    <property type="match status" value="1"/>
</dbReference>